<proteinExistence type="predicted"/>
<keyword evidence="2" id="KW-1185">Reference proteome</keyword>
<dbReference type="RefSeq" id="WP_055664048.1">
    <property type="nucleotide sequence ID" value="NZ_CYPR01000173.1"/>
</dbReference>
<gene>
    <name evidence="1" type="ORF">JSE7799_02648</name>
</gene>
<reference evidence="1 2" key="1">
    <citation type="submission" date="2015-09" db="EMBL/GenBank/DDBJ databases">
        <authorList>
            <person name="Jackson K.R."/>
            <person name="Lunt B.L."/>
            <person name="Fisher J.N.B."/>
            <person name="Gardner A.V."/>
            <person name="Bailey M.E."/>
            <person name="Deus L.M."/>
            <person name="Earl A.S."/>
            <person name="Gibby P.D."/>
            <person name="Hartmann K.A."/>
            <person name="Liu J.E."/>
            <person name="Manci A.M."/>
            <person name="Nielsen D.A."/>
            <person name="Solomon M.B."/>
            <person name="Breakwell D.P."/>
            <person name="Burnett S.H."/>
            <person name="Grose J.H."/>
        </authorList>
    </citation>
    <scope>NUCLEOTIDE SEQUENCE [LARGE SCALE GENOMIC DNA]</scope>
    <source>
        <strain evidence="1 2">CECT 7799</strain>
    </source>
</reference>
<name>A0A0M7BB09_9RHOB</name>
<evidence type="ECO:0008006" key="3">
    <source>
        <dbReference type="Google" id="ProtNLM"/>
    </source>
</evidence>
<dbReference type="AlphaFoldDB" id="A0A0M7BB09"/>
<dbReference type="InterPro" id="IPR027417">
    <property type="entry name" value="P-loop_NTPase"/>
</dbReference>
<organism evidence="1 2">
    <name type="scientific">Jannaschia seosinensis</name>
    <dbReference type="NCBI Taxonomy" id="313367"/>
    <lineage>
        <taxon>Bacteria</taxon>
        <taxon>Pseudomonadati</taxon>
        <taxon>Pseudomonadota</taxon>
        <taxon>Alphaproteobacteria</taxon>
        <taxon>Rhodobacterales</taxon>
        <taxon>Roseobacteraceae</taxon>
        <taxon>Jannaschia</taxon>
    </lineage>
</organism>
<accession>A0A0M7BB09</accession>
<dbReference type="Gene3D" id="3.40.50.300">
    <property type="entry name" value="P-loop containing nucleotide triphosphate hydrolases"/>
    <property type="match status" value="1"/>
</dbReference>
<dbReference type="SUPFAM" id="SSF52540">
    <property type="entry name" value="P-loop containing nucleoside triphosphate hydrolases"/>
    <property type="match status" value="1"/>
</dbReference>
<dbReference type="EMBL" id="CYPR01000173">
    <property type="protein sequence ID" value="CUH39920.1"/>
    <property type="molecule type" value="Genomic_DNA"/>
</dbReference>
<dbReference type="STRING" id="313367.JSE7799_02648"/>
<sequence length="455" mass="49940">MSGNYDAFVLFAEMRTGSNHLEASLAALDGVESFGEVFNPVFIGAPNRADLFGIDMHAREADPMPLLRAVVGAPGLTGFRFFHDHDPRVLDPVLNNRRIAKVFLTRNPLDSYVSLQIAVETGQWRLTNAKMAKTATARFQPEEFDALVARQAAFRDRTHRRLQETGQGAFWLTYDNIGDLDVLNGLAAFLGIAARLDTVPGKIKKQNPGEIEEKVENVAEMRAHLALLDPFLLSRSVHLEPARGPAAGMLMAAAESPVLAAPLASDTSEALRTWLTALDGAPPTESRTLKELRPWMRRHGGFLSFTLLRHPLARAYTMFTGMLSDKGREANILRRIVTNQHGVDLGGPEKAAFLGFLKFLKANLNGQSALPVAPERATQAALLAGMAQTMLPLRLIREGEAQAELDRLAGRASPRLNLLGRAALNAIADDEIEAACADAYRRDYEALGFRRWTET</sequence>
<evidence type="ECO:0000313" key="2">
    <source>
        <dbReference type="Proteomes" id="UP000049455"/>
    </source>
</evidence>
<dbReference type="Proteomes" id="UP000049455">
    <property type="component" value="Unassembled WGS sequence"/>
</dbReference>
<protein>
    <recommendedName>
        <fullName evidence="3">Sulfotransferase family protein</fullName>
    </recommendedName>
</protein>
<dbReference type="OrthoDB" id="7802556at2"/>
<evidence type="ECO:0000313" key="1">
    <source>
        <dbReference type="EMBL" id="CUH39920.1"/>
    </source>
</evidence>